<evidence type="ECO:0000313" key="2">
    <source>
        <dbReference type="EMBL" id="KAG9073390.1"/>
    </source>
</evidence>
<protein>
    <submittedName>
        <fullName evidence="2">Uncharacterized protein</fullName>
    </submittedName>
</protein>
<name>A0A9P8BYN7_9FUNG</name>
<gene>
    <name evidence="2" type="ORF">KI688_001185</name>
</gene>
<keyword evidence="3" id="KW-1185">Reference proteome</keyword>
<dbReference type="Proteomes" id="UP000707451">
    <property type="component" value="Unassembled WGS sequence"/>
</dbReference>
<accession>A0A9P8BYN7</accession>
<dbReference type="InterPro" id="IPR012337">
    <property type="entry name" value="RNaseH-like_sf"/>
</dbReference>
<dbReference type="SUPFAM" id="SSF53098">
    <property type="entry name" value="Ribonuclease H-like"/>
    <property type="match status" value="1"/>
</dbReference>
<evidence type="ECO:0000256" key="1">
    <source>
        <dbReference type="SAM" id="MobiDB-lite"/>
    </source>
</evidence>
<comment type="caution">
    <text evidence="2">The sequence shown here is derived from an EMBL/GenBank/DDBJ whole genome shotgun (WGS) entry which is preliminary data.</text>
</comment>
<dbReference type="OrthoDB" id="2447560at2759"/>
<organism evidence="2 3">
    <name type="scientific">Linnemannia hyalina</name>
    <dbReference type="NCBI Taxonomy" id="64524"/>
    <lineage>
        <taxon>Eukaryota</taxon>
        <taxon>Fungi</taxon>
        <taxon>Fungi incertae sedis</taxon>
        <taxon>Mucoromycota</taxon>
        <taxon>Mortierellomycotina</taxon>
        <taxon>Mortierellomycetes</taxon>
        <taxon>Mortierellales</taxon>
        <taxon>Mortierellaceae</taxon>
        <taxon>Linnemannia</taxon>
    </lineage>
</organism>
<reference evidence="2" key="1">
    <citation type="submission" date="2021-06" db="EMBL/GenBank/DDBJ databases">
        <title>Genome Sequence of Mortierella hyaline Strain SCG-10, a Cold-Adapted, Nitrate-Reducing Fungus Isolated from Soil in Minnesota, USA.</title>
        <authorList>
            <person name="Aldossari N."/>
        </authorList>
    </citation>
    <scope>NUCLEOTIDE SEQUENCE</scope>
    <source>
        <strain evidence="2">SCG-10</strain>
    </source>
</reference>
<evidence type="ECO:0000313" key="3">
    <source>
        <dbReference type="Proteomes" id="UP000707451"/>
    </source>
</evidence>
<sequence>MEQPDTPPQTGNKQLDEHNRKLHRQTKTKISDEFISSRKDREARVRQQKLEQKLEEVARRKEAERRTKAKEAAEAALTLKQESKRQVKARRKEEQMVVKGTTGEFASSAKAELMGLIAGIIATPQDQDLCIRLDNQAWVKVHSGNEWKIKADMAAKGAQLQGETAWGWTKPPRDDIKHSATMAGVILDQDTRDVFKM</sequence>
<proteinExistence type="predicted"/>
<feature type="compositionally biased region" description="Basic and acidic residues" evidence="1">
    <location>
        <begin position="29"/>
        <end position="47"/>
    </location>
</feature>
<dbReference type="AlphaFoldDB" id="A0A9P8BYN7"/>
<dbReference type="EMBL" id="JAHRHY010000001">
    <property type="protein sequence ID" value="KAG9073390.1"/>
    <property type="molecule type" value="Genomic_DNA"/>
</dbReference>
<feature type="region of interest" description="Disordered" evidence="1">
    <location>
        <begin position="1"/>
        <end position="47"/>
    </location>
</feature>